<evidence type="ECO:0000313" key="8">
    <source>
        <dbReference type="EMBL" id="TKC92210.1"/>
    </source>
</evidence>
<keyword evidence="9" id="KW-1185">Reference proteome</keyword>
<keyword evidence="2" id="KW-0229">DNA integration</keyword>
<dbReference type="Pfam" id="PF13356">
    <property type="entry name" value="Arm-DNA-bind_3"/>
    <property type="match status" value="1"/>
</dbReference>
<dbReference type="InterPro" id="IPR002104">
    <property type="entry name" value="Integrase_catalytic"/>
</dbReference>
<dbReference type="PANTHER" id="PTHR30629">
    <property type="entry name" value="PROPHAGE INTEGRASE"/>
    <property type="match status" value="1"/>
</dbReference>
<dbReference type="InterPro" id="IPR010998">
    <property type="entry name" value="Integrase_recombinase_N"/>
</dbReference>
<reference evidence="8 9" key="1">
    <citation type="submission" date="2019-04" db="EMBL/GenBank/DDBJ databases">
        <title>Trinickia sp. 7GSK02, isolated from subtropical forest soil.</title>
        <authorList>
            <person name="Gao Z.-H."/>
            <person name="Qiu L.-H."/>
        </authorList>
    </citation>
    <scope>NUCLEOTIDE SEQUENCE [LARGE SCALE GENOMIC DNA]</scope>
    <source>
        <strain evidence="8 9">7GSK02</strain>
    </source>
</reference>
<sequence length="415" mass="46306">MPLTNTTIKNAKPAAKPVRLYDGGGLYLEIAPSGGKWWRFKYKYADKEKRLSLGVYPAVSLKEARERRDKARSLVAAGVDPGEVRRAEKRVARLNAENSFEAIAREWYAKHEPGWSQGHAMRNLARLQADVFPWIGGRPIADLTPPEVLDVLRRVEKRGALETAHRLRGIIGQVMRYGVATGRAVRDIAADLRGALPPAQVQHFAAITDPSDVGELLRAIDGYAGTLPVSCALRLAPLLFQRPGEMRGAEWSEFNLDHAIWEIPAERMKRTKRGKVSGGAHIVPLPRQAVSILRELQPLTGSGKVRFVFPSVRAKDRPMSDNTINAALRRLGYDRDMMTSHGFRAMARTILAEELAIPSEIIEAQLAHAIKDPLGRAYNRTTFLRERREMMQRWADYLDQLKAGAKVVPFATAST</sequence>
<evidence type="ECO:0000256" key="3">
    <source>
        <dbReference type="ARBA" id="ARBA00023125"/>
    </source>
</evidence>
<accession>A0A4V5PJP5</accession>
<dbReference type="InterPro" id="IPR011010">
    <property type="entry name" value="DNA_brk_join_enz"/>
</dbReference>
<comment type="similarity">
    <text evidence="1">Belongs to the 'phage' integrase family.</text>
</comment>
<dbReference type="Pfam" id="PF00589">
    <property type="entry name" value="Phage_integrase"/>
    <property type="match status" value="1"/>
</dbReference>
<comment type="caution">
    <text evidence="8">The sequence shown here is derived from an EMBL/GenBank/DDBJ whole genome shotgun (WGS) entry which is preliminary data.</text>
</comment>
<evidence type="ECO:0000259" key="7">
    <source>
        <dbReference type="PROSITE" id="PS51900"/>
    </source>
</evidence>
<dbReference type="EMBL" id="SWJE01000001">
    <property type="protein sequence ID" value="TKC92210.1"/>
    <property type="molecule type" value="Genomic_DNA"/>
</dbReference>
<dbReference type="PROSITE" id="PS51898">
    <property type="entry name" value="TYR_RECOMBINASE"/>
    <property type="match status" value="1"/>
</dbReference>
<dbReference type="GO" id="GO:0003677">
    <property type="term" value="F:DNA binding"/>
    <property type="evidence" value="ECO:0007669"/>
    <property type="project" value="UniProtKB-UniRule"/>
</dbReference>
<dbReference type="PANTHER" id="PTHR30629:SF2">
    <property type="entry name" value="PROPHAGE INTEGRASE INTS-RELATED"/>
    <property type="match status" value="1"/>
</dbReference>
<dbReference type="InterPro" id="IPR013762">
    <property type="entry name" value="Integrase-like_cat_sf"/>
</dbReference>
<keyword evidence="3 5" id="KW-0238">DNA-binding</keyword>
<keyword evidence="4" id="KW-0233">DNA recombination</keyword>
<evidence type="ECO:0000256" key="1">
    <source>
        <dbReference type="ARBA" id="ARBA00008857"/>
    </source>
</evidence>
<dbReference type="InterPro" id="IPR044068">
    <property type="entry name" value="CB"/>
</dbReference>
<evidence type="ECO:0000259" key="6">
    <source>
        <dbReference type="PROSITE" id="PS51898"/>
    </source>
</evidence>
<dbReference type="GO" id="GO:0015074">
    <property type="term" value="P:DNA integration"/>
    <property type="evidence" value="ECO:0007669"/>
    <property type="project" value="UniProtKB-KW"/>
</dbReference>
<dbReference type="RefSeq" id="WP_136891991.1">
    <property type="nucleotide sequence ID" value="NZ_SWJE01000001.1"/>
</dbReference>
<dbReference type="AlphaFoldDB" id="A0A4V5PJP5"/>
<gene>
    <name evidence="8" type="ORF">FAZ69_00445</name>
</gene>
<evidence type="ECO:0000256" key="4">
    <source>
        <dbReference type="ARBA" id="ARBA00023172"/>
    </source>
</evidence>
<dbReference type="OrthoDB" id="9775880at2"/>
<dbReference type="Proteomes" id="UP000305539">
    <property type="component" value="Unassembled WGS sequence"/>
</dbReference>
<dbReference type="Gene3D" id="1.10.443.10">
    <property type="entry name" value="Intergrase catalytic core"/>
    <property type="match status" value="1"/>
</dbReference>
<evidence type="ECO:0000256" key="2">
    <source>
        <dbReference type="ARBA" id="ARBA00022908"/>
    </source>
</evidence>
<name>A0A4V5PJP5_9BURK</name>
<dbReference type="InterPro" id="IPR025166">
    <property type="entry name" value="Integrase_DNA_bind_dom"/>
</dbReference>
<dbReference type="CDD" id="cd00801">
    <property type="entry name" value="INT_P4_C"/>
    <property type="match status" value="1"/>
</dbReference>
<dbReference type="Pfam" id="PF22022">
    <property type="entry name" value="Phage_int_M"/>
    <property type="match status" value="1"/>
</dbReference>
<evidence type="ECO:0000313" key="9">
    <source>
        <dbReference type="Proteomes" id="UP000305539"/>
    </source>
</evidence>
<evidence type="ECO:0000256" key="5">
    <source>
        <dbReference type="PROSITE-ProRule" id="PRU01248"/>
    </source>
</evidence>
<dbReference type="Gene3D" id="3.30.160.390">
    <property type="entry name" value="Integrase, DNA-binding domain"/>
    <property type="match status" value="1"/>
</dbReference>
<dbReference type="InterPro" id="IPR050808">
    <property type="entry name" value="Phage_Integrase"/>
</dbReference>
<dbReference type="Gene3D" id="1.10.150.130">
    <property type="match status" value="1"/>
</dbReference>
<dbReference type="PROSITE" id="PS51900">
    <property type="entry name" value="CB"/>
    <property type="match status" value="1"/>
</dbReference>
<dbReference type="GO" id="GO:0006310">
    <property type="term" value="P:DNA recombination"/>
    <property type="evidence" value="ECO:0007669"/>
    <property type="project" value="UniProtKB-KW"/>
</dbReference>
<protein>
    <submittedName>
        <fullName evidence="8">DUF4102 domain-containing protein</fullName>
    </submittedName>
</protein>
<organism evidence="8 9">
    <name type="scientific">Trinickia terrae</name>
    <dbReference type="NCBI Taxonomy" id="2571161"/>
    <lineage>
        <taxon>Bacteria</taxon>
        <taxon>Pseudomonadati</taxon>
        <taxon>Pseudomonadota</taxon>
        <taxon>Betaproteobacteria</taxon>
        <taxon>Burkholderiales</taxon>
        <taxon>Burkholderiaceae</taxon>
        <taxon>Trinickia</taxon>
    </lineage>
</organism>
<dbReference type="InterPro" id="IPR053876">
    <property type="entry name" value="Phage_int_M"/>
</dbReference>
<feature type="domain" description="Core-binding (CB)" evidence="7">
    <location>
        <begin position="98"/>
        <end position="179"/>
    </location>
</feature>
<dbReference type="InterPro" id="IPR038488">
    <property type="entry name" value="Integrase_DNA-bd_sf"/>
</dbReference>
<dbReference type="SUPFAM" id="SSF56349">
    <property type="entry name" value="DNA breaking-rejoining enzymes"/>
    <property type="match status" value="1"/>
</dbReference>
<proteinExistence type="inferred from homology"/>
<feature type="domain" description="Tyr recombinase" evidence="6">
    <location>
        <begin position="203"/>
        <end position="391"/>
    </location>
</feature>